<sequence length="175" mass="19167">MARKSTETLDQDEARDPSIGDRKRKQEPARGPRRAATRSKYFEPDTENESEGEEAPEDGSSSAVVETEDESDVSSDALSEDEERPPKRRAPASSKAAESAPTSGSKGKELWRQGVSTGLAPGTQIVIKKPKPRTPGGTPYSDVTIHPNTMLFLKDLKANNDREWLKSKCLPMPCL</sequence>
<reference evidence="2" key="1">
    <citation type="submission" date="2020-06" db="EMBL/GenBank/DDBJ databases">
        <authorList>
            <person name="Onetto C."/>
        </authorList>
    </citation>
    <scope>NUCLEOTIDE SEQUENCE</scope>
</reference>
<protein>
    <submittedName>
        <fullName evidence="2">Uncharacterized protein</fullName>
    </submittedName>
</protein>
<feature type="compositionally biased region" description="Acidic residues" evidence="1">
    <location>
        <begin position="44"/>
        <end position="57"/>
    </location>
</feature>
<evidence type="ECO:0000313" key="2">
    <source>
        <dbReference type="EMBL" id="CAD0111046.1"/>
    </source>
</evidence>
<name>A0A9N8PUB3_9PEZI</name>
<dbReference type="OrthoDB" id="2537769at2759"/>
<dbReference type="AlphaFoldDB" id="A0A9N8PUB3"/>
<organism evidence="2 3">
    <name type="scientific">Aureobasidium uvarum</name>
    <dbReference type="NCBI Taxonomy" id="2773716"/>
    <lineage>
        <taxon>Eukaryota</taxon>
        <taxon>Fungi</taxon>
        <taxon>Dikarya</taxon>
        <taxon>Ascomycota</taxon>
        <taxon>Pezizomycotina</taxon>
        <taxon>Dothideomycetes</taxon>
        <taxon>Dothideomycetidae</taxon>
        <taxon>Dothideales</taxon>
        <taxon>Saccotheciaceae</taxon>
        <taxon>Aureobasidium</taxon>
    </lineage>
</organism>
<feature type="compositionally biased region" description="Low complexity" evidence="1">
    <location>
        <begin position="91"/>
        <end position="101"/>
    </location>
</feature>
<feature type="compositionally biased region" description="Basic and acidic residues" evidence="1">
    <location>
        <begin position="1"/>
        <end position="30"/>
    </location>
</feature>
<dbReference type="InterPro" id="IPR012808">
    <property type="entry name" value="CHP02453"/>
</dbReference>
<evidence type="ECO:0000313" key="3">
    <source>
        <dbReference type="Proteomes" id="UP000745764"/>
    </source>
</evidence>
<accession>A0A9N8PUB3</accession>
<evidence type="ECO:0000256" key="1">
    <source>
        <dbReference type="SAM" id="MobiDB-lite"/>
    </source>
</evidence>
<feature type="region of interest" description="Disordered" evidence="1">
    <location>
        <begin position="1"/>
        <end position="143"/>
    </location>
</feature>
<dbReference type="Proteomes" id="UP000745764">
    <property type="component" value="Unassembled WGS sequence"/>
</dbReference>
<gene>
    <name evidence="2" type="ORF">AWRI4620_LOCUS5301</name>
</gene>
<dbReference type="PANTHER" id="PTHR36452">
    <property type="entry name" value="CHROMOSOME 12, WHOLE GENOME SHOTGUN SEQUENCE"/>
    <property type="match status" value="1"/>
</dbReference>
<dbReference type="PANTHER" id="PTHR36452:SF1">
    <property type="entry name" value="DUF2461 DOMAIN-CONTAINING PROTEIN"/>
    <property type="match status" value="1"/>
</dbReference>
<dbReference type="EMBL" id="CAINUL010000008">
    <property type="protein sequence ID" value="CAD0111046.1"/>
    <property type="molecule type" value="Genomic_DNA"/>
</dbReference>
<proteinExistence type="predicted"/>
<feature type="compositionally biased region" description="Acidic residues" evidence="1">
    <location>
        <begin position="66"/>
        <end position="83"/>
    </location>
</feature>
<keyword evidence="3" id="KW-1185">Reference proteome</keyword>
<comment type="caution">
    <text evidence="2">The sequence shown here is derived from an EMBL/GenBank/DDBJ whole genome shotgun (WGS) entry which is preliminary data.</text>
</comment>